<dbReference type="EC" id="2.7.13.3" evidence="2"/>
<evidence type="ECO:0000259" key="9">
    <source>
        <dbReference type="PROSITE" id="PS50112"/>
    </source>
</evidence>
<keyword evidence="7" id="KW-0067">ATP-binding</keyword>
<evidence type="ECO:0000256" key="3">
    <source>
        <dbReference type="ARBA" id="ARBA00022553"/>
    </source>
</evidence>
<dbReference type="EMBL" id="VCJR02000002">
    <property type="protein sequence ID" value="NHK28339.1"/>
    <property type="molecule type" value="Genomic_DNA"/>
</dbReference>
<dbReference type="Proteomes" id="UP000621856">
    <property type="component" value="Unassembled WGS sequence"/>
</dbReference>
<sequence length="349" mass="38088">MPIIEDLLDRIGLSNDKILISALEQLGEGVIVADANGRLVFINSAAARIHGVKRLDVEPDDYSEAYQLLTSEDEPHPPQDLPLARAVAKGETVEDAHWKIRRPDGVMVDAVGTARPILDEDGKQVGSVLTMSDRTEEFETRRELDAALSAKDALLYEVNHRVKNNLALVSALLRLQAQSLGDQQAKSAIHDLAGRITVLEDFHRSLYQTGGHNEIDIVSFLSQNMTDSLKAMTMDNRIAIKVRSTGRAIFQIDRAVPLVLALNEMLLNSIKHAFADTEKPEISLEIKAAEDQLSIVYADNGCGLGNADPGKAKGIGRALIANLSSQLDATMETLSDAQGFRVRIDVPLD</sequence>
<evidence type="ECO:0000256" key="6">
    <source>
        <dbReference type="ARBA" id="ARBA00022777"/>
    </source>
</evidence>
<feature type="domain" description="PAS" evidence="9">
    <location>
        <begin position="15"/>
        <end position="90"/>
    </location>
</feature>
<dbReference type="GO" id="GO:0005524">
    <property type="term" value="F:ATP binding"/>
    <property type="evidence" value="ECO:0007669"/>
    <property type="project" value="UniProtKB-KW"/>
</dbReference>
<dbReference type="SMART" id="SM00086">
    <property type="entry name" value="PAC"/>
    <property type="match status" value="1"/>
</dbReference>
<gene>
    <name evidence="12" type="ORF">FF098_010525</name>
    <name evidence="11" type="ORF">GCM10011355_21160</name>
</gene>
<evidence type="ECO:0000259" key="10">
    <source>
        <dbReference type="PROSITE" id="PS50113"/>
    </source>
</evidence>
<keyword evidence="6 11" id="KW-0418">Kinase</keyword>
<dbReference type="NCBIfam" id="TIGR00229">
    <property type="entry name" value="sensory_box"/>
    <property type="match status" value="1"/>
</dbReference>
<evidence type="ECO:0000256" key="7">
    <source>
        <dbReference type="ARBA" id="ARBA00022840"/>
    </source>
</evidence>
<reference evidence="12 14" key="2">
    <citation type="submission" date="2020-02" db="EMBL/GenBank/DDBJ databases">
        <title>Genome sequence of Parvularcula flava strain NH6-79.</title>
        <authorList>
            <person name="Abdul Karim M.H."/>
            <person name="Lam M.Q."/>
            <person name="Chen S.J."/>
            <person name="Yahya A."/>
            <person name="Shahir S."/>
            <person name="Shamsir M.S."/>
            <person name="Chong C.S."/>
        </authorList>
    </citation>
    <scope>NUCLEOTIDE SEQUENCE [LARGE SCALE GENOMIC DNA]</scope>
    <source>
        <strain evidence="12 14">NH6-79</strain>
    </source>
</reference>
<evidence type="ECO:0000313" key="12">
    <source>
        <dbReference type="EMBL" id="NHK28339.1"/>
    </source>
</evidence>
<reference evidence="11" key="1">
    <citation type="journal article" date="2014" name="Int. J. Syst. Evol. Microbiol.">
        <title>Complete genome sequence of Corynebacterium casei LMG S-19264T (=DSM 44701T), isolated from a smear-ripened cheese.</title>
        <authorList>
            <consortium name="US DOE Joint Genome Institute (JGI-PGF)"/>
            <person name="Walter F."/>
            <person name="Albersmeier A."/>
            <person name="Kalinowski J."/>
            <person name="Ruckert C."/>
        </authorList>
    </citation>
    <scope>NUCLEOTIDE SEQUENCE</scope>
    <source>
        <strain evidence="11">CGMCC 1.14984</strain>
    </source>
</reference>
<dbReference type="GO" id="GO:0004673">
    <property type="term" value="F:protein histidine kinase activity"/>
    <property type="evidence" value="ECO:0007669"/>
    <property type="project" value="UniProtKB-EC"/>
</dbReference>
<dbReference type="InterPro" id="IPR000700">
    <property type="entry name" value="PAS-assoc_C"/>
</dbReference>
<evidence type="ECO:0000313" key="14">
    <source>
        <dbReference type="Proteomes" id="UP000818603"/>
    </source>
</evidence>
<organism evidence="11 13">
    <name type="scientific">Aquisalinus luteolus</name>
    <dbReference type="NCBI Taxonomy" id="1566827"/>
    <lineage>
        <taxon>Bacteria</taxon>
        <taxon>Pseudomonadati</taxon>
        <taxon>Pseudomonadota</taxon>
        <taxon>Alphaproteobacteria</taxon>
        <taxon>Parvularculales</taxon>
        <taxon>Parvularculaceae</taxon>
        <taxon>Aquisalinus</taxon>
    </lineage>
</organism>
<keyword evidence="5" id="KW-0547">Nucleotide-binding</keyword>
<evidence type="ECO:0000256" key="1">
    <source>
        <dbReference type="ARBA" id="ARBA00000085"/>
    </source>
</evidence>
<comment type="caution">
    <text evidence="11">The sequence shown here is derived from an EMBL/GenBank/DDBJ whole genome shotgun (WGS) entry which is preliminary data.</text>
</comment>
<dbReference type="Gene3D" id="3.30.450.20">
    <property type="entry name" value="PAS domain"/>
    <property type="match status" value="1"/>
</dbReference>
<dbReference type="PROSITE" id="PS50113">
    <property type="entry name" value="PAC"/>
    <property type="match status" value="1"/>
</dbReference>
<dbReference type="Proteomes" id="UP000818603">
    <property type="component" value="Unassembled WGS sequence"/>
</dbReference>
<dbReference type="Gene3D" id="3.30.565.10">
    <property type="entry name" value="Histidine kinase-like ATPase, C-terminal domain"/>
    <property type="match status" value="1"/>
</dbReference>
<keyword evidence="3" id="KW-0597">Phosphoprotein</keyword>
<dbReference type="EMBL" id="BMGZ01000002">
    <property type="protein sequence ID" value="GGH98178.1"/>
    <property type="molecule type" value="Genomic_DNA"/>
</dbReference>
<comment type="catalytic activity">
    <reaction evidence="1">
        <text>ATP + protein L-histidine = ADP + protein N-phospho-L-histidine.</text>
        <dbReference type="EC" id="2.7.13.3"/>
    </reaction>
</comment>
<keyword evidence="4" id="KW-0808">Transferase</keyword>
<keyword evidence="8" id="KW-0843">Virulence</keyword>
<feature type="domain" description="PAC" evidence="10">
    <location>
        <begin position="94"/>
        <end position="146"/>
    </location>
</feature>
<reference evidence="11" key="3">
    <citation type="submission" date="2020-09" db="EMBL/GenBank/DDBJ databases">
        <authorList>
            <person name="Sun Q."/>
            <person name="Zhou Y."/>
        </authorList>
    </citation>
    <scope>NUCLEOTIDE SEQUENCE</scope>
    <source>
        <strain evidence="11">CGMCC 1.14984</strain>
    </source>
</reference>
<dbReference type="SUPFAM" id="SSF55785">
    <property type="entry name" value="PYP-like sensor domain (PAS domain)"/>
    <property type="match status" value="1"/>
</dbReference>
<evidence type="ECO:0000256" key="8">
    <source>
        <dbReference type="ARBA" id="ARBA00023026"/>
    </source>
</evidence>
<dbReference type="Pfam" id="PF13426">
    <property type="entry name" value="PAS_9"/>
    <property type="match status" value="1"/>
</dbReference>
<name>A0A8J3A2J3_9PROT</name>
<dbReference type="PROSITE" id="PS50112">
    <property type="entry name" value="PAS"/>
    <property type="match status" value="1"/>
</dbReference>
<protein>
    <recommendedName>
        <fullName evidence="2">histidine kinase</fullName>
        <ecNumber evidence="2">2.7.13.3</ecNumber>
    </recommendedName>
</protein>
<dbReference type="RefSeq" id="WP_166426476.1">
    <property type="nucleotide sequence ID" value="NZ_BMGZ01000002.1"/>
</dbReference>
<dbReference type="InterPro" id="IPR036890">
    <property type="entry name" value="HATPase_C_sf"/>
</dbReference>
<evidence type="ECO:0000313" key="11">
    <source>
        <dbReference type="EMBL" id="GGH98178.1"/>
    </source>
</evidence>
<keyword evidence="14" id="KW-1185">Reference proteome</keyword>
<dbReference type="InterPro" id="IPR035965">
    <property type="entry name" value="PAS-like_dom_sf"/>
</dbReference>
<dbReference type="InterPro" id="IPR011495">
    <property type="entry name" value="Sig_transdc_His_kin_sub2_dim/P"/>
</dbReference>
<dbReference type="Pfam" id="PF07568">
    <property type="entry name" value="HisKA_2"/>
    <property type="match status" value="1"/>
</dbReference>
<evidence type="ECO:0000256" key="4">
    <source>
        <dbReference type="ARBA" id="ARBA00022679"/>
    </source>
</evidence>
<dbReference type="InterPro" id="IPR001610">
    <property type="entry name" value="PAC"/>
</dbReference>
<evidence type="ECO:0000313" key="13">
    <source>
        <dbReference type="Proteomes" id="UP000621856"/>
    </source>
</evidence>
<accession>A0A8J3A2J3</accession>
<evidence type="ECO:0000256" key="5">
    <source>
        <dbReference type="ARBA" id="ARBA00022741"/>
    </source>
</evidence>
<dbReference type="CDD" id="cd00130">
    <property type="entry name" value="PAS"/>
    <property type="match status" value="1"/>
</dbReference>
<evidence type="ECO:0000256" key="2">
    <source>
        <dbReference type="ARBA" id="ARBA00012438"/>
    </source>
</evidence>
<dbReference type="SUPFAM" id="SSF55874">
    <property type="entry name" value="ATPase domain of HSP90 chaperone/DNA topoisomerase II/histidine kinase"/>
    <property type="match status" value="1"/>
</dbReference>
<dbReference type="PANTHER" id="PTHR41523:SF8">
    <property type="entry name" value="ETHYLENE RESPONSE SENSOR PROTEIN"/>
    <property type="match status" value="1"/>
</dbReference>
<proteinExistence type="predicted"/>
<dbReference type="InterPro" id="IPR000014">
    <property type="entry name" value="PAS"/>
</dbReference>
<dbReference type="AlphaFoldDB" id="A0A8J3A2J3"/>
<dbReference type="PANTHER" id="PTHR41523">
    <property type="entry name" value="TWO-COMPONENT SYSTEM SENSOR PROTEIN"/>
    <property type="match status" value="1"/>
</dbReference>